<accession>A0A073K0F8</accession>
<dbReference type="PANTHER" id="PTHR43104">
    <property type="entry name" value="L-2-HYDROXYGLUTARATE DEHYDROGENASE, MITOCHONDRIAL"/>
    <property type="match status" value="1"/>
</dbReference>
<dbReference type="STRING" id="574376.BAMA_19540"/>
<evidence type="ECO:0000313" key="7">
    <source>
        <dbReference type="EMBL" id="KEK19960.1"/>
    </source>
</evidence>
<dbReference type="Gene3D" id="3.50.50.60">
    <property type="entry name" value="FAD/NAD(P)-binding domain"/>
    <property type="match status" value="1"/>
</dbReference>
<keyword evidence="4" id="KW-0560">Oxidoreductase</keyword>
<keyword evidence="8" id="KW-1185">Reference proteome</keyword>
<dbReference type="GO" id="GO:0005737">
    <property type="term" value="C:cytoplasm"/>
    <property type="evidence" value="ECO:0007669"/>
    <property type="project" value="TreeGrafter"/>
</dbReference>
<dbReference type="GO" id="GO:0047545">
    <property type="term" value="F:(S)-2-hydroxyglutarate dehydrogenase activity"/>
    <property type="evidence" value="ECO:0007669"/>
    <property type="project" value="TreeGrafter"/>
</dbReference>
<dbReference type="SUPFAM" id="SSF51905">
    <property type="entry name" value="FAD/NAD(P)-binding domain"/>
    <property type="match status" value="1"/>
</dbReference>
<evidence type="ECO:0000256" key="2">
    <source>
        <dbReference type="ARBA" id="ARBA00022630"/>
    </source>
</evidence>
<dbReference type="InterPro" id="IPR036188">
    <property type="entry name" value="FAD/NAD-bd_sf"/>
</dbReference>
<evidence type="ECO:0000256" key="1">
    <source>
        <dbReference type="ARBA" id="ARBA00001974"/>
    </source>
</evidence>
<dbReference type="Gene3D" id="3.30.9.10">
    <property type="entry name" value="D-Amino Acid Oxidase, subunit A, domain 2"/>
    <property type="match status" value="1"/>
</dbReference>
<comment type="similarity">
    <text evidence="5">Belongs to the L2HGDH family.</text>
</comment>
<name>A0A073K0F8_9BACI</name>
<evidence type="ECO:0000256" key="4">
    <source>
        <dbReference type="ARBA" id="ARBA00023002"/>
    </source>
</evidence>
<proteinExistence type="inferred from homology"/>
<comment type="cofactor">
    <cofactor evidence="1">
        <name>FAD</name>
        <dbReference type="ChEBI" id="CHEBI:57692"/>
    </cofactor>
</comment>
<evidence type="ECO:0000256" key="5">
    <source>
        <dbReference type="ARBA" id="ARBA00037941"/>
    </source>
</evidence>
<sequence>MYDYIIIGGGIVGLSVAMNLYKKYPGVKVAVIEKESELAAHQTGHNSGVIHSGIYYKPGSLKARLAKEGSESIVTFCEQYDIPYETCGKVIVATNEAELKLMDDLYNRGLENGLALQKKSKEELFEIEPHVNGLAAIHVPTTGIVNYKEVCKKIGEVIEENGGDIFLNNAVVNIEEKQDEVVIETTQKVIKGKFMLNCAGLHCDRIARLAGYHLDMKIVPFRGEYYQLNEEKRHLVKNLIYPVPNPDFPFLGVHFTRMIDGKVDVGPNAVLSLKREGYTKTSFSLRDSTEVLAYKGFWKLASRYMKEGMGEMARSFIKKKFVEDVQRFIPAITEDDLVPAPAGVRAQALRSDGALVDDFYIVNGKRSIHVCNAPSPAATASLEIGKEIVKMVPSFQKILV</sequence>
<feature type="domain" description="FAD dependent oxidoreductase" evidence="6">
    <location>
        <begin position="3"/>
        <end position="390"/>
    </location>
</feature>
<evidence type="ECO:0000313" key="8">
    <source>
        <dbReference type="Proteomes" id="UP000027822"/>
    </source>
</evidence>
<dbReference type="PANTHER" id="PTHR43104:SF2">
    <property type="entry name" value="L-2-HYDROXYGLUTARATE DEHYDROGENASE, MITOCHONDRIAL"/>
    <property type="match status" value="1"/>
</dbReference>
<protein>
    <submittedName>
        <fullName evidence="7">Hydroxyglutarate oxidase</fullName>
    </submittedName>
</protein>
<keyword evidence="2" id="KW-0285">Flavoprotein</keyword>
<organism evidence="7 8">
    <name type="scientific">Bacillus manliponensis</name>
    <dbReference type="NCBI Taxonomy" id="574376"/>
    <lineage>
        <taxon>Bacteria</taxon>
        <taxon>Bacillati</taxon>
        <taxon>Bacillota</taxon>
        <taxon>Bacilli</taxon>
        <taxon>Bacillales</taxon>
        <taxon>Bacillaceae</taxon>
        <taxon>Bacillus</taxon>
        <taxon>Bacillus cereus group</taxon>
    </lineage>
</organism>
<dbReference type="EMBL" id="JOTN01000005">
    <property type="protein sequence ID" value="KEK19960.1"/>
    <property type="molecule type" value="Genomic_DNA"/>
</dbReference>
<reference evidence="7 8" key="1">
    <citation type="submission" date="2014-06" db="EMBL/GenBank/DDBJ databases">
        <title>Draft genome sequence of Bacillus manliponensis JCM 15802 (MCCC 1A00708).</title>
        <authorList>
            <person name="Lai Q."/>
            <person name="Liu Y."/>
            <person name="Shao Z."/>
        </authorList>
    </citation>
    <scope>NUCLEOTIDE SEQUENCE [LARGE SCALE GENOMIC DNA]</scope>
    <source>
        <strain evidence="7 8">JCM 15802</strain>
    </source>
</reference>
<dbReference type="eggNOG" id="COG0579">
    <property type="taxonomic scope" value="Bacteria"/>
</dbReference>
<dbReference type="Proteomes" id="UP000027822">
    <property type="component" value="Unassembled WGS sequence"/>
</dbReference>
<gene>
    <name evidence="7" type="ORF">BAMA_19540</name>
</gene>
<dbReference type="RefSeq" id="WP_034638209.1">
    <property type="nucleotide sequence ID" value="NZ_CBCSJC010000007.1"/>
</dbReference>
<comment type="caution">
    <text evidence="7">The sequence shown here is derived from an EMBL/GenBank/DDBJ whole genome shotgun (WGS) entry which is preliminary data.</text>
</comment>
<dbReference type="AlphaFoldDB" id="A0A073K0F8"/>
<dbReference type="OrthoDB" id="9801699at2"/>
<dbReference type="Pfam" id="PF01266">
    <property type="entry name" value="DAO"/>
    <property type="match status" value="1"/>
</dbReference>
<dbReference type="NCBIfam" id="NF008726">
    <property type="entry name" value="PRK11728.1"/>
    <property type="match status" value="1"/>
</dbReference>
<dbReference type="InterPro" id="IPR006076">
    <property type="entry name" value="FAD-dep_OxRdtase"/>
</dbReference>
<evidence type="ECO:0000259" key="6">
    <source>
        <dbReference type="Pfam" id="PF01266"/>
    </source>
</evidence>
<evidence type="ECO:0000256" key="3">
    <source>
        <dbReference type="ARBA" id="ARBA00022827"/>
    </source>
</evidence>
<keyword evidence="3" id="KW-0274">FAD</keyword>